<dbReference type="AlphaFoldDB" id="A0AAE0D3Y2"/>
<dbReference type="EMBL" id="VYYT01000343">
    <property type="protein sequence ID" value="KAK2741014.1"/>
    <property type="molecule type" value="Genomic_DNA"/>
</dbReference>
<reference evidence="1" key="1">
    <citation type="submission" date="2023-02" db="EMBL/GenBank/DDBJ databases">
        <title>Colletotrichum kahawae CIFC_Que2 genome sequencing and assembly.</title>
        <authorList>
            <person name="Baroncelli R."/>
        </authorList>
    </citation>
    <scope>NUCLEOTIDE SEQUENCE</scope>
    <source>
        <strain evidence="1">CIFC_Que2</strain>
    </source>
</reference>
<evidence type="ECO:0000313" key="1">
    <source>
        <dbReference type="EMBL" id="KAK2741014.1"/>
    </source>
</evidence>
<dbReference type="Proteomes" id="UP001281614">
    <property type="component" value="Unassembled WGS sequence"/>
</dbReference>
<name>A0AAE0D3Y2_COLKA</name>
<comment type="caution">
    <text evidence="1">The sequence shown here is derived from an EMBL/GenBank/DDBJ whole genome shotgun (WGS) entry which is preliminary data.</text>
</comment>
<proteinExistence type="predicted"/>
<sequence length="336" mass="37860">MLYRGGTPRKHWTKDGGIGDTSALHDITLQPLLSDLSALNKAMNELQRRSAVSVDMGGTYTLRPDVKATVLEELPSANFPFWRRQALIIAYRAVPWKYLETMEPHLRDILTPHVMHTLTAVQEHDASRFSGMQWKRLAVSQAKATMFNLQDQYADSCIAQRESLLQRLDGNVKPATSVSEYRQDLTYGAIDKRMYAAIGSTVHQRALDLFQNEELSSAMAALKEWQPTKPTSLAEEVVLFRMNFLRGKILRFQGKFQDSLECLSKSQSAIELLRDLHFDEEAGDLVVEIADTMRELDDPIRAEELLTANSGGNTILRLPAHCWASPSPSLFLPNKS</sequence>
<accession>A0AAE0D3Y2</accession>
<protein>
    <submittedName>
        <fullName evidence="1">LipA and NB-ARC domain-containing protein</fullName>
    </submittedName>
</protein>
<keyword evidence="2" id="KW-1185">Reference proteome</keyword>
<evidence type="ECO:0000313" key="2">
    <source>
        <dbReference type="Proteomes" id="UP001281614"/>
    </source>
</evidence>
<gene>
    <name evidence="1" type="ORF">CKAH01_18551</name>
</gene>
<organism evidence="1 2">
    <name type="scientific">Colletotrichum kahawae</name>
    <name type="common">Coffee berry disease fungus</name>
    <dbReference type="NCBI Taxonomy" id="34407"/>
    <lineage>
        <taxon>Eukaryota</taxon>
        <taxon>Fungi</taxon>
        <taxon>Dikarya</taxon>
        <taxon>Ascomycota</taxon>
        <taxon>Pezizomycotina</taxon>
        <taxon>Sordariomycetes</taxon>
        <taxon>Hypocreomycetidae</taxon>
        <taxon>Glomerellales</taxon>
        <taxon>Glomerellaceae</taxon>
        <taxon>Colletotrichum</taxon>
        <taxon>Colletotrichum gloeosporioides species complex</taxon>
    </lineage>
</organism>